<dbReference type="Pfam" id="PF20334">
    <property type="entry name" value="DUF6629"/>
    <property type="match status" value="1"/>
</dbReference>
<accession>A0A417XSG2</accession>
<dbReference type="OrthoDB" id="4381840at2"/>
<feature type="transmembrane region" description="Helical" evidence="2">
    <location>
        <begin position="162"/>
        <end position="180"/>
    </location>
</feature>
<evidence type="ECO:0000256" key="1">
    <source>
        <dbReference type="SAM" id="MobiDB-lite"/>
    </source>
</evidence>
<dbReference type="AlphaFoldDB" id="A0A417XSG2"/>
<proteinExistence type="predicted"/>
<feature type="compositionally biased region" description="Basic residues" evidence="1">
    <location>
        <begin position="217"/>
        <end position="229"/>
    </location>
</feature>
<organism evidence="3 4">
    <name type="scientific">Nocardioides immobilis</name>
    <dbReference type="NCBI Taxonomy" id="2049295"/>
    <lineage>
        <taxon>Bacteria</taxon>
        <taxon>Bacillati</taxon>
        <taxon>Actinomycetota</taxon>
        <taxon>Actinomycetes</taxon>
        <taxon>Propionibacteriales</taxon>
        <taxon>Nocardioidaceae</taxon>
        <taxon>Nocardioides</taxon>
    </lineage>
</organism>
<feature type="transmembrane region" description="Helical" evidence="2">
    <location>
        <begin position="131"/>
        <end position="150"/>
    </location>
</feature>
<evidence type="ECO:0000256" key="2">
    <source>
        <dbReference type="SAM" id="Phobius"/>
    </source>
</evidence>
<evidence type="ECO:0000313" key="4">
    <source>
        <dbReference type="Proteomes" id="UP000283644"/>
    </source>
</evidence>
<sequence length="229" mass="24414">MCFSAEMDLAAGAVITAVGIDTLRNVRTRDQLALAALPLVLGVHQLVETLVWWNLEGRVSDAVGDPAAWVYLVIALGVVPVLVPYAFLRTGAGRSPLLDRVFLLAGLGAAVVGLAALGLEPVARRIDGHHISYSPGVPYDAAVLTAYVLASCGPPLAARASSLRWFGVGNLVVVALLAWLDQNAVVSLWCVWAALTSVLINVHVRESGMPSSDRDGKRRNRTVVRLHRN</sequence>
<protein>
    <submittedName>
        <fullName evidence="3">Uncharacterized protein</fullName>
    </submittedName>
</protein>
<dbReference type="InterPro" id="IPR046737">
    <property type="entry name" value="DUF6629"/>
</dbReference>
<keyword evidence="2" id="KW-0812">Transmembrane</keyword>
<dbReference type="EMBL" id="QXGH01000048">
    <property type="protein sequence ID" value="RHW23388.1"/>
    <property type="molecule type" value="Genomic_DNA"/>
</dbReference>
<feature type="region of interest" description="Disordered" evidence="1">
    <location>
        <begin position="207"/>
        <end position="229"/>
    </location>
</feature>
<feature type="transmembrane region" description="Helical" evidence="2">
    <location>
        <begin position="67"/>
        <end position="88"/>
    </location>
</feature>
<gene>
    <name evidence="3" type="ORF">D0Z08_29995</name>
</gene>
<keyword evidence="2" id="KW-1133">Transmembrane helix</keyword>
<keyword evidence="2" id="KW-0472">Membrane</keyword>
<evidence type="ECO:0000313" key="3">
    <source>
        <dbReference type="EMBL" id="RHW23388.1"/>
    </source>
</evidence>
<name>A0A417XSG2_9ACTN</name>
<feature type="transmembrane region" description="Helical" evidence="2">
    <location>
        <begin position="100"/>
        <end position="119"/>
    </location>
</feature>
<comment type="caution">
    <text evidence="3">The sequence shown here is derived from an EMBL/GenBank/DDBJ whole genome shotgun (WGS) entry which is preliminary data.</text>
</comment>
<feature type="transmembrane region" description="Helical" evidence="2">
    <location>
        <begin position="186"/>
        <end position="204"/>
    </location>
</feature>
<feature type="transmembrane region" description="Helical" evidence="2">
    <location>
        <begin position="32"/>
        <end position="55"/>
    </location>
</feature>
<keyword evidence="4" id="KW-1185">Reference proteome</keyword>
<reference evidence="3 4" key="1">
    <citation type="submission" date="2018-09" db="EMBL/GenBank/DDBJ databases">
        <title>Genome sequencing of Nocardioides immobilis CCTCC AB 2017083 for comparison to Nocardioides silvaticus.</title>
        <authorList>
            <person name="Li C."/>
            <person name="Wang G."/>
        </authorList>
    </citation>
    <scope>NUCLEOTIDE SEQUENCE [LARGE SCALE GENOMIC DNA]</scope>
    <source>
        <strain evidence="3 4">CCTCC AB 2017083</strain>
    </source>
</reference>
<dbReference type="Proteomes" id="UP000283644">
    <property type="component" value="Unassembled WGS sequence"/>
</dbReference>
<dbReference type="RefSeq" id="WP_118928955.1">
    <property type="nucleotide sequence ID" value="NZ_QXGH01000048.1"/>
</dbReference>